<feature type="chain" id="PRO_5045878469" evidence="1">
    <location>
        <begin position="20"/>
        <end position="327"/>
    </location>
</feature>
<dbReference type="Gene3D" id="2.40.160.10">
    <property type="entry name" value="Porin"/>
    <property type="match status" value="1"/>
</dbReference>
<dbReference type="RefSeq" id="WP_261496947.1">
    <property type="nucleotide sequence ID" value="NZ_JAOCQF010000003.1"/>
</dbReference>
<accession>A0ABT2NQ46</accession>
<evidence type="ECO:0000256" key="1">
    <source>
        <dbReference type="SAM" id="SignalP"/>
    </source>
</evidence>
<evidence type="ECO:0000313" key="4">
    <source>
        <dbReference type="Proteomes" id="UP001205601"/>
    </source>
</evidence>
<proteinExistence type="predicted"/>
<keyword evidence="4" id="KW-1185">Reference proteome</keyword>
<dbReference type="SUPFAM" id="SSF56935">
    <property type="entry name" value="Porins"/>
    <property type="match status" value="1"/>
</dbReference>
<dbReference type="InterPro" id="IPR033900">
    <property type="entry name" value="Gram_neg_porin_domain"/>
</dbReference>
<sequence>MKKVLLASTALVGFAGAAAAEVSLSGYAEIGIFGGSDIDTQFHNDIVINFNMSGTTDNGLEFGAKIQLDDQNGADAINGKDEDGPAYDDEAVWVSGSFGKVTLGETDGAFDWALSEIYAGSALADDHSTHAGAYWFTGLDGLYDNQIMRYEYSFGDFAVAISAEQDDGLNGPGTGDTSIAVGGKWAGSMGGMDVSAGLGFQDNGVNSVWGLSASAAMSNGVSVSLGYADLDNTVFHSSTVVATSAASDSWWGLGVAYTTGALTVGANYGVFDTSIGDIAGYGIVANYDLGGGAVAMFGYGHSDCDVACGSWNGGGENTWSAGLGLSF</sequence>
<dbReference type="InterPro" id="IPR023614">
    <property type="entry name" value="Porin_dom_sf"/>
</dbReference>
<comment type="caution">
    <text evidence="3">The sequence shown here is derived from an EMBL/GenBank/DDBJ whole genome shotgun (WGS) entry which is preliminary data.</text>
</comment>
<protein>
    <submittedName>
        <fullName evidence="3">Porin</fullName>
    </submittedName>
</protein>
<keyword evidence="1" id="KW-0732">Signal</keyword>
<organism evidence="3 4">
    <name type="scientific">Albidovulum sediminis</name>
    <dbReference type="NCBI Taxonomy" id="3066345"/>
    <lineage>
        <taxon>Bacteria</taxon>
        <taxon>Pseudomonadati</taxon>
        <taxon>Pseudomonadota</taxon>
        <taxon>Alphaproteobacteria</taxon>
        <taxon>Rhodobacterales</taxon>
        <taxon>Paracoccaceae</taxon>
        <taxon>Albidovulum</taxon>
    </lineage>
</organism>
<feature type="domain" description="Porin" evidence="2">
    <location>
        <begin position="7"/>
        <end position="303"/>
    </location>
</feature>
<dbReference type="EMBL" id="JAOCQF010000003">
    <property type="protein sequence ID" value="MCT8331057.1"/>
    <property type="molecule type" value="Genomic_DNA"/>
</dbReference>
<dbReference type="Proteomes" id="UP001205601">
    <property type="component" value="Unassembled WGS sequence"/>
</dbReference>
<gene>
    <name evidence="3" type="ORF">N5I32_16180</name>
</gene>
<name>A0ABT2NQ46_9RHOB</name>
<evidence type="ECO:0000259" key="2">
    <source>
        <dbReference type="Pfam" id="PF13609"/>
    </source>
</evidence>
<evidence type="ECO:0000313" key="3">
    <source>
        <dbReference type="EMBL" id="MCT8331057.1"/>
    </source>
</evidence>
<reference evidence="4" key="1">
    <citation type="submission" date="2023-07" db="EMBL/GenBank/DDBJ databases">
        <title>Defluviimonas sediminis sp. nov., isolated from mangrove sediment.</title>
        <authorList>
            <person name="Liu L."/>
            <person name="Li J."/>
            <person name="Huang Y."/>
            <person name="Pan J."/>
            <person name="Li M."/>
        </authorList>
    </citation>
    <scope>NUCLEOTIDE SEQUENCE [LARGE SCALE GENOMIC DNA]</scope>
    <source>
        <strain evidence="4">FT324</strain>
    </source>
</reference>
<feature type="signal peptide" evidence="1">
    <location>
        <begin position="1"/>
        <end position="19"/>
    </location>
</feature>
<dbReference type="Pfam" id="PF13609">
    <property type="entry name" value="Porin_4"/>
    <property type="match status" value="1"/>
</dbReference>